<sequence length="713" mass="78166">MGRPPGDAPPPLLAGRSGAAAAVAMGEFQVHRVRLFAFLPAGIRCVSAHPSSRLAVGRIDGSVEIYNLQANSFQEKVIPGHETRIPEALCWAGGDRLFGAGLSGDIIEYDLEKLCVKYALDAFGGPLWSMAADPTGAQLAVGCEDGSIKLFHVLPERIQFEKNLDRQKGRILSLFWHASGARIAAGSIDLIRVFDVKSGHAVQRLLVDRRLTGSHTPRECVVWSVVFLSDGTIVSADSSGRVQFWDSEMGTLLQTSVISSSAVLSLATSEAEDSIVVGTSAGAVYQFQLLQVKAGSAERQWVRTKPFQYHTHDVRTVAHTATALISGGLDGQLVIRPLMEKVESRSYEAAVRKVTFPHRCLVSCARKARLLLFQYPLHLELWRLGTTSATGRDGEVLPVSCPPEHLVQLKNKGPEHIRSSCISAWGTWIAYSTASRLCLYRVQLAGERVALQRVRKVPKVACGAHQLLFSADSTRLFVASDRGSVHVLKLLQSGVCEHLHTLQPSSGESTLFSAVLLAVSADGHWLAVATGGGTVTIYNLKKAKPHCVVPAYDCPVTALAIHPVTNRLVMAYSDQQVLEFSIPDKAYTPWSRKVQQQGLHRDWMERDTPITHIAFHPQQADQVLLHDVHMFCLLDQSLPLPEDTAVLCNQPSLKQLSETARHSSAHAFKICKKYQPLLFVDLLDEKSLVVVERPVMDIKAQLPPPVYRKKFGT</sequence>
<dbReference type="PANTHER" id="PTHR44163:SF1">
    <property type="entry name" value="U3 SMALL NUCLEOLAR RNA-ASSOCIATED PROTEIN 4 HOMOLOG"/>
    <property type="match status" value="1"/>
</dbReference>
<keyword evidence="1" id="KW-1185">Reference proteome</keyword>
<dbReference type="InterPro" id="IPR046351">
    <property type="entry name" value="UTP4"/>
</dbReference>
<gene>
    <name evidence="2" type="primary">UTP4</name>
</gene>
<dbReference type="SUPFAM" id="SSF63829">
    <property type="entry name" value="Calcium-dependent phosphotriesterase"/>
    <property type="match status" value="1"/>
</dbReference>
<dbReference type="InterPro" id="IPR001680">
    <property type="entry name" value="WD40_rpt"/>
</dbReference>
<dbReference type="InterPro" id="IPR015943">
    <property type="entry name" value="WD40/YVTN_repeat-like_dom_sf"/>
</dbReference>
<dbReference type="SMART" id="SM00320">
    <property type="entry name" value="WD40"/>
    <property type="match status" value="10"/>
</dbReference>
<accession>A0ABM1JL71</accession>
<name>A0ABM1JL71_GEKJA</name>
<reference evidence="2" key="1">
    <citation type="submission" date="2025-08" db="UniProtKB">
        <authorList>
            <consortium name="RefSeq"/>
        </authorList>
    </citation>
    <scope>IDENTIFICATION</scope>
</reference>
<dbReference type="RefSeq" id="XP_015262208.1">
    <property type="nucleotide sequence ID" value="XM_015406722.1"/>
</dbReference>
<proteinExistence type="predicted"/>
<evidence type="ECO:0000313" key="1">
    <source>
        <dbReference type="Proteomes" id="UP000694871"/>
    </source>
</evidence>
<organism evidence="1 2">
    <name type="scientific">Gekko japonicus</name>
    <name type="common">Schlegel's Japanese gecko</name>
    <dbReference type="NCBI Taxonomy" id="146911"/>
    <lineage>
        <taxon>Eukaryota</taxon>
        <taxon>Metazoa</taxon>
        <taxon>Chordata</taxon>
        <taxon>Craniata</taxon>
        <taxon>Vertebrata</taxon>
        <taxon>Euteleostomi</taxon>
        <taxon>Lepidosauria</taxon>
        <taxon>Squamata</taxon>
        <taxon>Bifurcata</taxon>
        <taxon>Gekkota</taxon>
        <taxon>Gekkonidae</taxon>
        <taxon>Gekkoninae</taxon>
        <taxon>Gekko</taxon>
    </lineage>
</organism>
<dbReference type="Proteomes" id="UP000694871">
    <property type="component" value="Unplaced"/>
</dbReference>
<dbReference type="Gene3D" id="2.130.10.10">
    <property type="entry name" value="YVTN repeat-like/Quinoprotein amine dehydrogenase"/>
    <property type="match status" value="3"/>
</dbReference>
<dbReference type="PANTHER" id="PTHR44163">
    <property type="entry name" value="U3 SMALL NUCLEOLAR RNA-ASSOCIATED PROTEIN 4 HOMOLOG"/>
    <property type="match status" value="1"/>
</dbReference>
<evidence type="ECO:0000313" key="2">
    <source>
        <dbReference type="RefSeq" id="XP_015262208.1"/>
    </source>
</evidence>
<dbReference type="InterPro" id="IPR036322">
    <property type="entry name" value="WD40_repeat_dom_sf"/>
</dbReference>
<dbReference type="SUPFAM" id="SSF50978">
    <property type="entry name" value="WD40 repeat-like"/>
    <property type="match status" value="1"/>
</dbReference>
<dbReference type="Pfam" id="PF00400">
    <property type="entry name" value="WD40"/>
    <property type="match status" value="2"/>
</dbReference>
<protein>
    <submittedName>
        <fullName evidence="2">Cirhin</fullName>
    </submittedName>
</protein>
<dbReference type="GeneID" id="107106549"/>